<dbReference type="eggNOG" id="COG0724">
    <property type="taxonomic scope" value="Bacteria"/>
</dbReference>
<dbReference type="CDD" id="cd00590">
    <property type="entry name" value="RRM_SF"/>
    <property type="match status" value="1"/>
</dbReference>
<keyword evidence="3" id="KW-1185">Reference proteome</keyword>
<dbReference type="PROSITE" id="PS50102">
    <property type="entry name" value="RRM"/>
    <property type="match status" value="1"/>
</dbReference>
<sequence length="88" mass="10057">MGNLNIEVNEEQLRDLFQRFGQVQKVRLMKDKYSGVSMGTAFIEMLNDRDSMKAINGLNNFNLQGRKIVVNKARPKAPLKKNSGNSNW</sequence>
<dbReference type="AlphaFoldDB" id="A0A098LHD4"/>
<dbReference type="Gene3D" id="3.30.70.330">
    <property type="match status" value="1"/>
</dbReference>
<dbReference type="InterPro" id="IPR050441">
    <property type="entry name" value="RBM"/>
</dbReference>
<comment type="caution">
    <text evidence="2">The sequence shown here is derived from an EMBL/GenBank/DDBJ whole genome shotgun (WGS) entry which is preliminary data.</text>
</comment>
<evidence type="ECO:0000259" key="1">
    <source>
        <dbReference type="PROSITE" id="PS50102"/>
    </source>
</evidence>
<gene>
    <name evidence="2" type="ORF">MYP_3056</name>
</gene>
<accession>A0A098LHD4</accession>
<dbReference type="PANTHER" id="PTHR48034">
    <property type="entry name" value="TRANSFORMER-2 SEX-DETERMINING PROTEIN-RELATED"/>
    <property type="match status" value="1"/>
</dbReference>
<dbReference type="SMART" id="SM00360">
    <property type="entry name" value="RRM"/>
    <property type="match status" value="1"/>
</dbReference>
<dbReference type="Pfam" id="PF00076">
    <property type="entry name" value="RRM_1"/>
    <property type="match status" value="1"/>
</dbReference>
<evidence type="ECO:0000313" key="3">
    <source>
        <dbReference type="Proteomes" id="UP000030185"/>
    </source>
</evidence>
<feature type="domain" description="RRM" evidence="1">
    <location>
        <begin position="1"/>
        <end position="75"/>
    </location>
</feature>
<dbReference type="EMBL" id="BBLT01000006">
    <property type="protein sequence ID" value="GAL85827.1"/>
    <property type="molecule type" value="Genomic_DNA"/>
</dbReference>
<protein>
    <submittedName>
        <fullName evidence="2">RNA-binding protein</fullName>
    </submittedName>
</protein>
<dbReference type="InterPro" id="IPR000504">
    <property type="entry name" value="RRM_dom"/>
</dbReference>
<dbReference type="InterPro" id="IPR012677">
    <property type="entry name" value="Nucleotide-bd_a/b_plait_sf"/>
</dbReference>
<dbReference type="SUPFAM" id="SSF54928">
    <property type="entry name" value="RNA-binding domain, RBD"/>
    <property type="match status" value="1"/>
</dbReference>
<dbReference type="Proteomes" id="UP000030185">
    <property type="component" value="Unassembled WGS sequence"/>
</dbReference>
<dbReference type="STRING" id="153721.MYP_3056"/>
<evidence type="ECO:0000313" key="2">
    <source>
        <dbReference type="EMBL" id="GAL85827.1"/>
    </source>
</evidence>
<proteinExistence type="predicted"/>
<dbReference type="GO" id="GO:0003723">
    <property type="term" value="F:RNA binding"/>
    <property type="evidence" value="ECO:0007669"/>
    <property type="project" value="InterPro"/>
</dbReference>
<organism evidence="2 3">
    <name type="scientific">Sporocytophaga myxococcoides</name>
    <dbReference type="NCBI Taxonomy" id="153721"/>
    <lineage>
        <taxon>Bacteria</taxon>
        <taxon>Pseudomonadati</taxon>
        <taxon>Bacteroidota</taxon>
        <taxon>Cytophagia</taxon>
        <taxon>Cytophagales</taxon>
        <taxon>Cytophagaceae</taxon>
        <taxon>Sporocytophaga</taxon>
    </lineage>
</organism>
<reference evidence="2 3" key="1">
    <citation type="submission" date="2014-09" db="EMBL/GenBank/DDBJ databases">
        <title>Sporocytophaga myxococcoides PG-01 genome sequencing.</title>
        <authorList>
            <person name="Liu L."/>
            <person name="Gao P.J."/>
            <person name="Chen G.J."/>
            <person name="Wang L.S."/>
        </authorList>
    </citation>
    <scope>NUCLEOTIDE SEQUENCE [LARGE SCALE GENOMIC DNA]</scope>
    <source>
        <strain evidence="2 3">PG-01</strain>
    </source>
</reference>
<name>A0A098LHD4_9BACT</name>
<dbReference type="InterPro" id="IPR035979">
    <property type="entry name" value="RBD_domain_sf"/>
</dbReference>